<keyword evidence="4" id="KW-1185">Reference proteome</keyword>
<gene>
    <name evidence="3" type="ORF">JG688_00000725</name>
</gene>
<reference evidence="3" key="1">
    <citation type="submission" date="2021-01" db="EMBL/GenBank/DDBJ databases">
        <title>Phytophthora aleatoria, a newly-described species from Pinus radiata is distinct from Phytophthora cactorum isolates based on comparative genomics.</title>
        <authorList>
            <person name="Mcdougal R."/>
            <person name="Panda P."/>
            <person name="Williams N."/>
            <person name="Studholme D.J."/>
        </authorList>
    </citation>
    <scope>NUCLEOTIDE SEQUENCE</scope>
    <source>
        <strain evidence="3">NZFS 4037</strain>
    </source>
</reference>
<evidence type="ECO:0000313" key="4">
    <source>
        <dbReference type="Proteomes" id="UP000709295"/>
    </source>
</evidence>
<organism evidence="3 4">
    <name type="scientific">Phytophthora aleatoria</name>
    <dbReference type="NCBI Taxonomy" id="2496075"/>
    <lineage>
        <taxon>Eukaryota</taxon>
        <taxon>Sar</taxon>
        <taxon>Stramenopiles</taxon>
        <taxon>Oomycota</taxon>
        <taxon>Peronosporomycetes</taxon>
        <taxon>Peronosporales</taxon>
        <taxon>Peronosporaceae</taxon>
        <taxon>Phytophthora</taxon>
    </lineage>
</organism>
<protein>
    <recommendedName>
        <fullName evidence="2">3-deoxy-D-manno-octulosonic-acid transferase N-terminal domain-containing protein</fullName>
    </recommendedName>
</protein>
<feature type="coiled-coil region" evidence="1">
    <location>
        <begin position="357"/>
        <end position="391"/>
    </location>
</feature>
<evidence type="ECO:0000259" key="2">
    <source>
        <dbReference type="Pfam" id="PF04413"/>
    </source>
</evidence>
<feature type="coiled-coil region" evidence="1">
    <location>
        <begin position="669"/>
        <end position="724"/>
    </location>
</feature>
<dbReference type="Proteomes" id="UP000709295">
    <property type="component" value="Unassembled WGS sequence"/>
</dbReference>
<feature type="domain" description="3-deoxy-D-manno-octulosonic-acid transferase N-terminal" evidence="2">
    <location>
        <begin position="43"/>
        <end position="152"/>
    </location>
</feature>
<keyword evidence="1" id="KW-0175">Coiled coil</keyword>
<proteinExistence type="predicted"/>
<name>A0A8J5J4R0_9STRA</name>
<comment type="caution">
    <text evidence="3">The sequence shown here is derived from an EMBL/GenBank/DDBJ whole genome shotgun (WGS) entry which is preliminary data.</text>
</comment>
<feature type="coiled-coil region" evidence="1">
    <location>
        <begin position="427"/>
        <end position="454"/>
    </location>
</feature>
<dbReference type="Pfam" id="PF04413">
    <property type="entry name" value="Glycos_transf_N"/>
    <property type="match status" value="1"/>
</dbReference>
<dbReference type="EMBL" id="JAENGY010000014">
    <property type="protein sequence ID" value="KAG6977022.1"/>
    <property type="molecule type" value="Genomic_DNA"/>
</dbReference>
<dbReference type="InterPro" id="IPR007507">
    <property type="entry name" value="Glycos_transf_N"/>
</dbReference>
<accession>A0A8J5J4R0</accession>
<dbReference type="AlphaFoldDB" id="A0A8J5J4R0"/>
<sequence>MMLTKAAVLAVYHGLWKVSMPLVSWYVRRKDFRRLVPRTITAERFGRSEPPAHWYNGKKTGVYKNGCFTLWIHGASVGECLSALPLVELALSHKLDPALASSTGGEKKKVRVLLSTTTTAARQIVVERLQENEDAVCVLAPLDHHHIFLQALSSSAVGTTQSNLCEQGMPIMPDDEWLGVIERQQQEIELLRQELTAATSHDDACSSLERRGSDASLASSVASLAFSVLSMRDGGSELPMDSERYAKICEKMERMRAALAKKDAKLRKARAQCSEGQKEAARLRDAMANLRSEMETQCAQRTRDHAASQVAVSEAVEKAAQALMKNDLLKAELIKLRGVEAVLREDIRVGSNAVKAADILQKELDQTRRLAADTQSEKRALQDSLRSIQQELTAKRKSENDVGVRAQMLQQRVHELEITVQQQTVHLDQQARLIEQQNQQIQQLKEQEIVAERASTAEHAENQRHAAHLLKSNIVLQQELEYQQARCCKLQDQVQEQFETSQMLAEDLLQTQLQVAKRDRVVQLRGEKYCELLNEYRVLTRHTQALELSERELVLVLVPTKKRLALLQDTLTRFCYELEGVSRQMVTSRNREVSLGRALREYGKRNRELQASVVAARHQFHSVVSAFRSSEKRKEQAVSANWNLKRDLVVERCQRTDLVRQCKELETCLDSCQTSAAETQARAEGLEKDNGVLQHAVTQLVAYAKELMSSQQSLQRELTKLEITGKRQPAVYG</sequence>
<evidence type="ECO:0000256" key="1">
    <source>
        <dbReference type="SAM" id="Coils"/>
    </source>
</evidence>
<evidence type="ECO:0000313" key="3">
    <source>
        <dbReference type="EMBL" id="KAG6977022.1"/>
    </source>
</evidence>
<feature type="coiled-coil region" evidence="1">
    <location>
        <begin position="252"/>
        <end position="300"/>
    </location>
</feature>